<comment type="similarity">
    <text evidence="3 13">Belongs to the lyase 1 family. Adenylosuccinate lyase subfamily.</text>
</comment>
<dbReference type="InterPro" id="IPR004769">
    <property type="entry name" value="Pur_lyase"/>
</dbReference>
<comment type="catalytic activity">
    <reaction evidence="8">
        <text>(2S)-2-[5-amino-1-(5-phospho-beta-D-ribosyl)imidazole-4-carboxamido]succinate = 5-amino-1-(5-phospho-beta-D-ribosyl)imidazole-4-carboxamide + fumarate</text>
        <dbReference type="Rhea" id="RHEA:23920"/>
        <dbReference type="ChEBI" id="CHEBI:29806"/>
        <dbReference type="ChEBI" id="CHEBI:58443"/>
        <dbReference type="ChEBI" id="CHEBI:58475"/>
        <dbReference type="EC" id="4.3.2.2"/>
    </reaction>
    <physiologicalReaction direction="left-to-right" evidence="8">
        <dbReference type="Rhea" id="RHEA:23921"/>
    </physiologicalReaction>
</comment>
<evidence type="ECO:0000259" key="15">
    <source>
        <dbReference type="Pfam" id="PF08328"/>
    </source>
</evidence>
<keyword evidence="17" id="KW-1185">Reference proteome</keyword>
<dbReference type="InterPro" id="IPR013539">
    <property type="entry name" value="PurB_C"/>
</dbReference>
<dbReference type="PANTHER" id="PTHR43411:SF1">
    <property type="entry name" value="ADENYLOSUCCINATE LYASE"/>
    <property type="match status" value="1"/>
</dbReference>
<evidence type="ECO:0000256" key="5">
    <source>
        <dbReference type="ARBA" id="ARBA00017058"/>
    </source>
</evidence>
<dbReference type="Pfam" id="PF00206">
    <property type="entry name" value="Lyase_1"/>
    <property type="match status" value="1"/>
</dbReference>
<dbReference type="InterPro" id="IPR000362">
    <property type="entry name" value="Fumarate_lyase_fam"/>
</dbReference>
<evidence type="ECO:0000256" key="2">
    <source>
        <dbReference type="ARBA" id="ARBA00004734"/>
    </source>
</evidence>
<evidence type="ECO:0000256" key="7">
    <source>
        <dbReference type="ARBA" id="ARBA00023239"/>
    </source>
</evidence>
<protein>
    <recommendedName>
        <fullName evidence="5 12">Adenylosuccinate lyase</fullName>
        <shortName evidence="13">ASL</shortName>
        <ecNumber evidence="4 12">4.3.2.2</ecNumber>
    </recommendedName>
    <alternativeName>
        <fullName evidence="10 13">Adenylosuccinase</fullName>
    </alternativeName>
</protein>
<dbReference type="GO" id="GO:0006189">
    <property type="term" value="P:'de novo' IMP biosynthetic process"/>
    <property type="evidence" value="ECO:0007669"/>
    <property type="project" value="UniProtKB-UniPathway"/>
</dbReference>
<evidence type="ECO:0000313" key="16">
    <source>
        <dbReference type="EMBL" id="MST89353.1"/>
    </source>
</evidence>
<dbReference type="RefSeq" id="WP_154516081.1">
    <property type="nucleotide sequence ID" value="NZ_VUNM01000014.1"/>
</dbReference>
<dbReference type="Pfam" id="PF08328">
    <property type="entry name" value="ASL_C"/>
    <property type="match status" value="1"/>
</dbReference>
<dbReference type="NCBIfam" id="TIGR00928">
    <property type="entry name" value="purB"/>
    <property type="match status" value="1"/>
</dbReference>
<dbReference type="InterPro" id="IPR024083">
    <property type="entry name" value="Fumarase/histidase_N"/>
</dbReference>
<evidence type="ECO:0000256" key="6">
    <source>
        <dbReference type="ARBA" id="ARBA00022755"/>
    </source>
</evidence>
<dbReference type="Gene3D" id="1.20.200.10">
    <property type="entry name" value="Fumarase/aspartase (Central domain)"/>
    <property type="match status" value="1"/>
</dbReference>
<dbReference type="PANTHER" id="PTHR43411">
    <property type="entry name" value="ADENYLOSUCCINATE LYASE"/>
    <property type="match status" value="1"/>
</dbReference>
<reference evidence="16 17" key="1">
    <citation type="submission" date="2019-08" db="EMBL/GenBank/DDBJ databases">
        <title>In-depth cultivation of the pig gut microbiome towards novel bacterial diversity and tailored functional studies.</title>
        <authorList>
            <person name="Wylensek D."/>
            <person name="Hitch T.C.A."/>
            <person name="Clavel T."/>
        </authorList>
    </citation>
    <scope>NUCLEOTIDE SEQUENCE [LARGE SCALE GENOMIC DNA]</scope>
    <source>
        <strain evidence="16 17">CA-Schmier-601-WT-3</strain>
    </source>
</reference>
<organism evidence="16 17">
    <name type="scientific">Sharpea porci</name>
    <dbReference type="NCBI Taxonomy" id="2652286"/>
    <lineage>
        <taxon>Bacteria</taxon>
        <taxon>Bacillati</taxon>
        <taxon>Bacillota</taxon>
        <taxon>Erysipelotrichia</taxon>
        <taxon>Erysipelotrichales</taxon>
        <taxon>Coprobacillaceae</taxon>
        <taxon>Sharpea</taxon>
    </lineage>
</organism>
<feature type="domain" description="Fumarate lyase N-terminal" evidence="14">
    <location>
        <begin position="16"/>
        <end position="312"/>
    </location>
</feature>
<evidence type="ECO:0000256" key="8">
    <source>
        <dbReference type="ARBA" id="ARBA00024477"/>
    </source>
</evidence>
<dbReference type="InterPro" id="IPR047136">
    <property type="entry name" value="PurB_bact"/>
</dbReference>
<comment type="function">
    <text evidence="9">Catalyzes two reactions in de novo purine nucleotide biosynthesis. Catalyzes the breakdown of 5-aminoimidazole- (N-succinylocarboxamide) ribotide (SAICAR or 2-[5-amino-1-(5-phospho-beta-D-ribosyl)imidazole-4-carboxamido]succinate) to 5-aminoimidazole-4-carboxamide ribotide (AICAR or 5-amino-1-(5-phospho-beta-D-ribosyl)imidazole-4-carboxamide) and fumarate, and of adenylosuccinate (ADS or N(6)-(1,2-dicarboxyethyl)-AMP) to adenosine monophosphate (AMP) and fumarate.</text>
</comment>
<keyword evidence="7 13" id="KW-0456">Lyase</keyword>
<comment type="catalytic activity">
    <reaction evidence="11">
        <text>N(6)-(1,2-dicarboxyethyl)-AMP = fumarate + AMP</text>
        <dbReference type="Rhea" id="RHEA:16853"/>
        <dbReference type="ChEBI" id="CHEBI:29806"/>
        <dbReference type="ChEBI" id="CHEBI:57567"/>
        <dbReference type="ChEBI" id="CHEBI:456215"/>
        <dbReference type="EC" id="4.3.2.2"/>
    </reaction>
    <physiologicalReaction direction="left-to-right" evidence="11">
        <dbReference type="Rhea" id="RHEA:16854"/>
    </physiologicalReaction>
</comment>
<dbReference type="NCBIfam" id="NF006764">
    <property type="entry name" value="PRK09285.1"/>
    <property type="match status" value="1"/>
</dbReference>
<dbReference type="Gene3D" id="1.10.275.10">
    <property type="entry name" value="Fumarase/aspartase (N-terminal domain)"/>
    <property type="match status" value="1"/>
</dbReference>
<dbReference type="GO" id="GO:0044208">
    <property type="term" value="P:'de novo' AMP biosynthetic process"/>
    <property type="evidence" value="ECO:0007669"/>
    <property type="project" value="UniProtKB-UniPathway"/>
</dbReference>
<evidence type="ECO:0000256" key="12">
    <source>
        <dbReference type="NCBIfam" id="TIGR00928"/>
    </source>
</evidence>
<sequence length="461" mass="52329">MEKLEFESKTLSPLDGRYGKIKDALGDYFSEYALVKYRVHVEIQWLKYLRDNVDTKVMQEAKKRDWSGVLAIDTAFNEDSYKRIKEIEATTRHDVKAVEYFIDEKLKELGFEHLESFVHMGCTSEDINNTSYGCMIRDGLKNVWLPAAQAFAKHIDKLAIKDANIPMLAHTHGQPATPTTVGKEFKVYAYRFKSSIENIENIQIKAKFNGATGNYSAISVPFPEINWEEANKDFVENYLGLTFNPFTTQIESHDYTCHILDGIRHFNNVLMDLDVDMWLYISMEYFKQITVAGEVGSSTMPHKVNPIRFENSEANADFSNNICVALSNKLPKSRMQRDLSDSSSQRNLGLAFGYSLQAINETTAGLAKCVVNEAKLADDLNEKWEVLAEPIQTMLRKYGIADAYDQLKALTRGKNISKEAILEFAQSLEVLSDEDRATLVNMTPASYIGYAAKIAKKPLYE</sequence>
<evidence type="ECO:0000256" key="11">
    <source>
        <dbReference type="ARBA" id="ARBA00049115"/>
    </source>
</evidence>
<comment type="pathway">
    <text evidence="1 13">Purine metabolism; IMP biosynthesis via de novo pathway; 5-amino-1-(5-phospho-D-ribosyl)imidazole-4-carboxamide from 5-amino-1-(5-phospho-D-ribosyl)imidazole-4-carboxylate: step 2/2.</text>
</comment>
<dbReference type="PROSITE" id="PS00163">
    <property type="entry name" value="FUMARATE_LYASES"/>
    <property type="match status" value="1"/>
</dbReference>
<dbReference type="GO" id="GO:0004018">
    <property type="term" value="F:N6-(1,2-dicarboxyethyl)AMP AMP-lyase (fumarate-forming) activity"/>
    <property type="evidence" value="ECO:0007669"/>
    <property type="project" value="UniProtKB-UniRule"/>
</dbReference>
<evidence type="ECO:0000313" key="17">
    <source>
        <dbReference type="Proteomes" id="UP000442619"/>
    </source>
</evidence>
<comment type="caution">
    <text evidence="16">The sequence shown here is derived from an EMBL/GenBank/DDBJ whole genome shotgun (WGS) entry which is preliminary data.</text>
</comment>
<dbReference type="InterPro" id="IPR022761">
    <property type="entry name" value="Fumarate_lyase_N"/>
</dbReference>
<dbReference type="InterPro" id="IPR020557">
    <property type="entry name" value="Fumarate_lyase_CS"/>
</dbReference>
<evidence type="ECO:0000256" key="9">
    <source>
        <dbReference type="ARBA" id="ARBA00025012"/>
    </source>
</evidence>
<dbReference type="AlphaFoldDB" id="A0A844FUK7"/>
<dbReference type="EC" id="4.3.2.2" evidence="4 12"/>
<evidence type="ECO:0000259" key="14">
    <source>
        <dbReference type="Pfam" id="PF00206"/>
    </source>
</evidence>
<evidence type="ECO:0000256" key="3">
    <source>
        <dbReference type="ARBA" id="ARBA00008273"/>
    </source>
</evidence>
<dbReference type="EMBL" id="VUNM01000014">
    <property type="protein sequence ID" value="MST89353.1"/>
    <property type="molecule type" value="Genomic_DNA"/>
</dbReference>
<evidence type="ECO:0000256" key="13">
    <source>
        <dbReference type="RuleBase" id="RU361172"/>
    </source>
</evidence>
<evidence type="ECO:0000256" key="1">
    <source>
        <dbReference type="ARBA" id="ARBA00004706"/>
    </source>
</evidence>
<accession>A0A844FUK7</accession>
<keyword evidence="6 13" id="KW-0658">Purine biosynthesis</keyword>
<evidence type="ECO:0000256" key="4">
    <source>
        <dbReference type="ARBA" id="ARBA00012339"/>
    </source>
</evidence>
<feature type="domain" description="Adenylosuccinate lyase PurB C-terminal" evidence="15">
    <location>
        <begin position="333"/>
        <end position="448"/>
    </location>
</feature>
<dbReference type="UniPathway" id="UPA00075">
    <property type="reaction ID" value="UER00336"/>
</dbReference>
<dbReference type="PRINTS" id="PR00149">
    <property type="entry name" value="FUMRATELYASE"/>
</dbReference>
<name>A0A844FUK7_9FIRM</name>
<dbReference type="InterPro" id="IPR008948">
    <property type="entry name" value="L-Aspartase-like"/>
</dbReference>
<dbReference type="UniPathway" id="UPA00074">
    <property type="reaction ID" value="UER00132"/>
</dbReference>
<dbReference type="Proteomes" id="UP000442619">
    <property type="component" value="Unassembled WGS sequence"/>
</dbReference>
<dbReference type="SUPFAM" id="SSF48557">
    <property type="entry name" value="L-aspartase-like"/>
    <property type="match status" value="1"/>
</dbReference>
<dbReference type="Gene3D" id="1.10.40.30">
    <property type="entry name" value="Fumarase/aspartase (C-terminal domain)"/>
    <property type="match status" value="1"/>
</dbReference>
<evidence type="ECO:0000256" key="10">
    <source>
        <dbReference type="ARBA" id="ARBA00030717"/>
    </source>
</evidence>
<gene>
    <name evidence="16" type="primary">purB</name>
    <name evidence="16" type="ORF">FYJ79_07160</name>
</gene>
<proteinExistence type="inferred from homology"/>
<comment type="pathway">
    <text evidence="2 13">Purine metabolism; AMP biosynthesis via de novo pathway; AMP from IMP: step 2/2.</text>
</comment>